<dbReference type="PRINTS" id="PR00131">
    <property type="entry name" value="GLHYDRLASE1"/>
</dbReference>
<comment type="similarity">
    <text evidence="1 2">Belongs to the glycosyl hydrolase 1 family.</text>
</comment>
<dbReference type="InterPro" id="IPR017853">
    <property type="entry name" value="GH"/>
</dbReference>
<protein>
    <submittedName>
        <fullName evidence="3">Uncharacterized protein</fullName>
    </submittedName>
</protein>
<dbReference type="SUPFAM" id="SSF51445">
    <property type="entry name" value="(Trans)glycosidases"/>
    <property type="match status" value="1"/>
</dbReference>
<dbReference type="GO" id="GO:0008422">
    <property type="term" value="F:beta-glucosidase activity"/>
    <property type="evidence" value="ECO:0007669"/>
    <property type="project" value="TreeGrafter"/>
</dbReference>
<comment type="caution">
    <text evidence="3">The sequence shown here is derived from an EMBL/GenBank/DDBJ whole genome shotgun (WGS) entry which is preliminary data.</text>
</comment>
<dbReference type="Proteomes" id="UP000734854">
    <property type="component" value="Unassembled WGS sequence"/>
</dbReference>
<evidence type="ECO:0000313" key="3">
    <source>
        <dbReference type="EMBL" id="KAG6481117.1"/>
    </source>
</evidence>
<dbReference type="Gene3D" id="3.20.20.80">
    <property type="entry name" value="Glycosidases"/>
    <property type="match status" value="1"/>
</dbReference>
<dbReference type="EMBL" id="JACMSC010000016">
    <property type="protein sequence ID" value="KAG6481117.1"/>
    <property type="molecule type" value="Genomic_DNA"/>
</dbReference>
<organism evidence="3 4">
    <name type="scientific">Zingiber officinale</name>
    <name type="common">Ginger</name>
    <name type="synonym">Amomum zingiber</name>
    <dbReference type="NCBI Taxonomy" id="94328"/>
    <lineage>
        <taxon>Eukaryota</taxon>
        <taxon>Viridiplantae</taxon>
        <taxon>Streptophyta</taxon>
        <taxon>Embryophyta</taxon>
        <taxon>Tracheophyta</taxon>
        <taxon>Spermatophyta</taxon>
        <taxon>Magnoliopsida</taxon>
        <taxon>Liliopsida</taxon>
        <taxon>Zingiberales</taxon>
        <taxon>Zingiberaceae</taxon>
        <taxon>Zingiber</taxon>
    </lineage>
</organism>
<dbReference type="GO" id="GO:0005975">
    <property type="term" value="P:carbohydrate metabolic process"/>
    <property type="evidence" value="ECO:0007669"/>
    <property type="project" value="InterPro"/>
</dbReference>
<reference evidence="3 4" key="1">
    <citation type="submission" date="2020-08" db="EMBL/GenBank/DDBJ databases">
        <title>Plant Genome Project.</title>
        <authorList>
            <person name="Zhang R.-G."/>
        </authorList>
    </citation>
    <scope>NUCLEOTIDE SEQUENCE [LARGE SCALE GENOMIC DNA]</scope>
    <source>
        <tissue evidence="3">Rhizome</tissue>
    </source>
</reference>
<evidence type="ECO:0000256" key="2">
    <source>
        <dbReference type="RuleBase" id="RU003690"/>
    </source>
</evidence>
<evidence type="ECO:0000313" key="4">
    <source>
        <dbReference type="Proteomes" id="UP000734854"/>
    </source>
</evidence>
<gene>
    <name evidence="3" type="ORF">ZIOFF_057709</name>
</gene>
<proteinExistence type="inferred from homology"/>
<accession>A0A8J5F7L3</accession>
<dbReference type="PANTHER" id="PTHR10353:SF267">
    <property type="entry name" value="BETA-GLUCOSIDASE"/>
    <property type="match status" value="1"/>
</dbReference>
<dbReference type="PANTHER" id="PTHR10353">
    <property type="entry name" value="GLYCOSYL HYDROLASE"/>
    <property type="match status" value="1"/>
</dbReference>
<evidence type="ECO:0000256" key="1">
    <source>
        <dbReference type="ARBA" id="ARBA00010838"/>
    </source>
</evidence>
<dbReference type="AlphaFoldDB" id="A0A8J5F7L3"/>
<name>A0A8J5F7L3_ZINOF</name>
<sequence>MGVDAYRFSISWPRILPSGKLSGGVNQEGVKYYNNLINELLSNGLQPFVTLFHWDLPQALEDKYGGFLSPLIIKDYHDYVDVCFKEFGDRVKYWITFNEPLVFTTMGYALGEFTPGRCTPTIGNCTAGDSGKEPYVVAHHQLLAHAAAVKLYKDKYQSHQKGKIGITVTTTWYIPLSNSKFDNDAAQRALDFSFGWFMDPLTQGDYPFIMKSLVGDRLPEFTHEQSELAKDSYDFIGLNYYTASYVYGVPLSRVVNQSYMTDSFTSETTVCNGVPIGPVVTFHTMLVILLGWNSLVTRLFNATQKKIFNLHDNFTKAASSWPYVYPKGLRDLLLYTKAKYNNPVIYITENAVDEFNNATVLPLEEALKDKTRVDYFKDHLHYLQEAIRWAKPYDLQVLMD</sequence>
<keyword evidence="4" id="KW-1185">Reference proteome</keyword>
<dbReference type="InterPro" id="IPR001360">
    <property type="entry name" value="Glyco_hydro_1"/>
</dbReference>
<dbReference type="Pfam" id="PF00232">
    <property type="entry name" value="Glyco_hydro_1"/>
    <property type="match status" value="1"/>
</dbReference>